<reference evidence="2" key="1">
    <citation type="submission" date="2025-08" db="UniProtKB">
        <authorList>
            <consortium name="RefSeq"/>
        </authorList>
    </citation>
    <scope>IDENTIFICATION</scope>
    <source>
        <tissue evidence="2">Tentacle</tissue>
    </source>
</reference>
<name>A0A6P8IEI0_ACTTE</name>
<keyword evidence="1" id="KW-1185">Reference proteome</keyword>
<gene>
    <name evidence="2" type="primary">LOC116300538</name>
</gene>
<evidence type="ECO:0000313" key="2">
    <source>
        <dbReference type="RefSeq" id="XP_031565282.1"/>
    </source>
</evidence>
<accession>A0A6P8IEI0</accession>
<dbReference type="Proteomes" id="UP000515163">
    <property type="component" value="Unplaced"/>
</dbReference>
<dbReference type="OrthoDB" id="5950585at2759"/>
<organism evidence="1 2">
    <name type="scientific">Actinia tenebrosa</name>
    <name type="common">Australian red waratah sea anemone</name>
    <dbReference type="NCBI Taxonomy" id="6105"/>
    <lineage>
        <taxon>Eukaryota</taxon>
        <taxon>Metazoa</taxon>
        <taxon>Cnidaria</taxon>
        <taxon>Anthozoa</taxon>
        <taxon>Hexacorallia</taxon>
        <taxon>Actiniaria</taxon>
        <taxon>Actiniidae</taxon>
        <taxon>Actinia</taxon>
    </lineage>
</organism>
<dbReference type="GeneID" id="116300538"/>
<protein>
    <submittedName>
        <fullName evidence="2">Uncharacterized protein LOC116300538</fullName>
    </submittedName>
</protein>
<dbReference type="InParanoid" id="A0A6P8IEI0"/>
<dbReference type="AlphaFoldDB" id="A0A6P8IEI0"/>
<dbReference type="RefSeq" id="XP_031565282.1">
    <property type="nucleotide sequence ID" value="XM_031709422.1"/>
</dbReference>
<dbReference type="KEGG" id="aten:116300538"/>
<proteinExistence type="predicted"/>
<sequence length="328" mass="36973">MIRNYNLSKTRPRTNKVPGQRDASVFVQKKFSTSQQSELLPAMHSCDRRGIYKVSKSGTSQANDSHSSLTKHDRGTMMVESIENFVNVKPEPPLSDVFCAGQQLEVRGEPPSNNTRLLDKSLGNSETFALGGQNDSLWKSQTQGTQSVALNKLYSSLNKLKSRHDTLTGKAIQRDVRSRCLAFPFKHCKGFGNAELGEEEIFILLGGKSKPVCFEVNPDNLNLLENEFGLKLKSKSITASSLDQEDYELLKKFREKYRTGVPRNESPFVPWARHAIFRPKKDKNTKTKDNDAKNRRDDALPCATYEVEEEDFGRKLSIHVYLPNVVAS</sequence>
<evidence type="ECO:0000313" key="1">
    <source>
        <dbReference type="Proteomes" id="UP000515163"/>
    </source>
</evidence>